<sequence length="352" mass="39141">MPQISTTLPVLSLESSQNSALLAKLAFNGEISWKMDQDCAFGKKSSKSSMSKDEVKSLSDDEAENPFVVSEQNPHELETANLSSNLPQNGIFSLSWNRWCSKRGNVGARRAFQALKGIIMLQALIRRDLVRRQTCNSDMLCTQGQLISHQTELVPEQPQNEIQKIRRNSRKVSGFRTEATRQKASLKKVSSPPVHDVPQKGVHNSSEKKSAAVVSVLKVLKQPEIQTTPNSYTAEEKHDVVDGNHLDVELHPPENGQEDDQTNKENQRTSRRRLSFPVKLESGENGSQNSPTFPSYMAVTESAKARLRSQAGSPKFRQDGVENNGFYRQNSSPSSGNGRSSSKMSSRMQKSK</sequence>
<dbReference type="Proteomes" id="UP001164250">
    <property type="component" value="Chromosome 4"/>
</dbReference>
<evidence type="ECO:0000313" key="1">
    <source>
        <dbReference type="EMBL" id="KAJ0100182.1"/>
    </source>
</evidence>
<keyword evidence="2" id="KW-1185">Reference proteome</keyword>
<proteinExistence type="predicted"/>
<organism evidence="1 2">
    <name type="scientific">Pistacia atlantica</name>
    <dbReference type="NCBI Taxonomy" id="434234"/>
    <lineage>
        <taxon>Eukaryota</taxon>
        <taxon>Viridiplantae</taxon>
        <taxon>Streptophyta</taxon>
        <taxon>Embryophyta</taxon>
        <taxon>Tracheophyta</taxon>
        <taxon>Spermatophyta</taxon>
        <taxon>Magnoliopsida</taxon>
        <taxon>eudicotyledons</taxon>
        <taxon>Gunneridae</taxon>
        <taxon>Pentapetalae</taxon>
        <taxon>rosids</taxon>
        <taxon>malvids</taxon>
        <taxon>Sapindales</taxon>
        <taxon>Anacardiaceae</taxon>
        <taxon>Pistacia</taxon>
    </lineage>
</organism>
<evidence type="ECO:0000313" key="2">
    <source>
        <dbReference type="Proteomes" id="UP001164250"/>
    </source>
</evidence>
<gene>
    <name evidence="1" type="ORF">Patl1_22147</name>
</gene>
<comment type="caution">
    <text evidence="1">The sequence shown here is derived from an EMBL/GenBank/DDBJ whole genome shotgun (WGS) entry which is preliminary data.</text>
</comment>
<reference evidence="2" key="1">
    <citation type="journal article" date="2023" name="G3 (Bethesda)">
        <title>Genome assembly and association tests identify interacting loci associated with vigor, precocity, and sex in interspecific pistachio rootstocks.</title>
        <authorList>
            <person name="Palmer W."/>
            <person name="Jacygrad E."/>
            <person name="Sagayaradj S."/>
            <person name="Cavanaugh K."/>
            <person name="Han R."/>
            <person name="Bertier L."/>
            <person name="Beede B."/>
            <person name="Kafkas S."/>
            <person name="Golino D."/>
            <person name="Preece J."/>
            <person name="Michelmore R."/>
        </authorList>
    </citation>
    <scope>NUCLEOTIDE SEQUENCE [LARGE SCALE GENOMIC DNA]</scope>
</reference>
<accession>A0ACC1BMP9</accession>
<name>A0ACC1BMP9_9ROSI</name>
<protein>
    <submittedName>
        <fullName evidence="1">Uncharacterized protein</fullName>
    </submittedName>
</protein>
<dbReference type="EMBL" id="CM047900">
    <property type="protein sequence ID" value="KAJ0100182.1"/>
    <property type="molecule type" value="Genomic_DNA"/>
</dbReference>